<comment type="subcellular location">
    <subcellularLocation>
        <location evidence="1 12">Cell outer membrane</location>
        <topology evidence="1 12">Multi-pass membrane protein</topology>
    </subcellularLocation>
</comment>
<dbReference type="Proteomes" id="UP000078486">
    <property type="component" value="Unassembled WGS sequence"/>
</dbReference>
<name>A0A178IDL9_9BACT</name>
<dbReference type="InterPro" id="IPR039426">
    <property type="entry name" value="TonB-dep_rcpt-like"/>
</dbReference>
<evidence type="ECO:0000256" key="8">
    <source>
        <dbReference type="ARBA" id="ARBA00023065"/>
    </source>
</evidence>
<evidence type="ECO:0000256" key="14">
    <source>
        <dbReference type="SAM" id="SignalP"/>
    </source>
</evidence>
<evidence type="ECO:0000256" key="7">
    <source>
        <dbReference type="ARBA" id="ARBA00023004"/>
    </source>
</evidence>
<keyword evidence="6 14" id="KW-0732">Signal</keyword>
<sequence>MKNMKPHFLHFPPTLALLVCFLPTAWSQQTTASGTTAPDEEVFQMQALDVTSSRDVGYISQNAESATRMNVPIADVPQSILVFNQEFLQDIMAESIEDVAMYDPTVNAYSDNDDFTMRGIGGNARLRSGANYFNGFEQIPGLGSQTLVNTERVEMLKGPNAVLYGTGAFGGTINRVSKKPTSRKFTRVTAGLDSEGYYSVAVDDNSPVVPRKYAYRINAMWGDGETWYGMQRNSVVFAPGISWNITPRTILMVEYTFQKQKQPANWEFPVWGGDILNIVTRIDPSDVGIRHRVNPRRYLAEPGDFRNVYRNIFYADFRHEFSRNLIFRAMANAESRKIESKETLIESWIVTMTEDDAWVRRYFRQNDSDCLNYRLRGELIAQFPTFGLGHKMVSGLGWDKGRWDYLQLRSLNSDQTANPEMGLYPFPSISMLTGERRRTIPEVNFQAQPFTDYTQDMDSLSAYASDLITLVPDRLILQAGLRYITFKQTRDYATSPEDNYTITEDKFTHSVGLVWHLTKNRAWTLYANHCFTYKPNSQVDDDGEESDPLDSMTADQNEIGLKYVYKDKFSALLSYYDINQKNTPESYIEYAVNPDGSNISRTRWGLIKGLRSRGAEMNFQWNASEELSLFGGYGYNHCVNEDTGARHYYAPMHSFSAFGRYGIRRGALKGLSFNLGFIWRSSTVLQYQASTALADRPMWSVPSYQSINAGVSYGFRTSRKVRWSVAFKLSNATDHLNFYNTYNTRASLQAPRTWTLSLVSSF</sequence>
<evidence type="ECO:0000256" key="6">
    <source>
        <dbReference type="ARBA" id="ARBA00022729"/>
    </source>
</evidence>
<dbReference type="CDD" id="cd01347">
    <property type="entry name" value="ligand_gated_channel"/>
    <property type="match status" value="1"/>
</dbReference>
<protein>
    <submittedName>
        <fullName evidence="17">Uncharacterized protein</fullName>
    </submittedName>
</protein>
<dbReference type="EMBL" id="LRRQ01000144">
    <property type="protein sequence ID" value="OAM88112.1"/>
    <property type="molecule type" value="Genomic_DNA"/>
</dbReference>
<organism evidence="17 18">
    <name type="scientific">Termitidicoccus mucosus</name>
    <dbReference type="NCBI Taxonomy" id="1184151"/>
    <lineage>
        <taxon>Bacteria</taxon>
        <taxon>Pseudomonadati</taxon>
        <taxon>Verrucomicrobiota</taxon>
        <taxon>Opitutia</taxon>
        <taxon>Opitutales</taxon>
        <taxon>Opitutaceae</taxon>
        <taxon>Termitidicoccus</taxon>
    </lineage>
</organism>
<keyword evidence="7" id="KW-0408">Iron</keyword>
<evidence type="ECO:0000313" key="18">
    <source>
        <dbReference type="Proteomes" id="UP000078486"/>
    </source>
</evidence>
<evidence type="ECO:0000256" key="2">
    <source>
        <dbReference type="ARBA" id="ARBA00022448"/>
    </source>
</evidence>
<evidence type="ECO:0000256" key="11">
    <source>
        <dbReference type="ARBA" id="ARBA00023237"/>
    </source>
</evidence>
<dbReference type="PROSITE" id="PS52016">
    <property type="entry name" value="TONB_DEPENDENT_REC_3"/>
    <property type="match status" value="1"/>
</dbReference>
<comment type="similarity">
    <text evidence="12 13">Belongs to the TonB-dependent receptor family.</text>
</comment>
<keyword evidence="3 12" id="KW-1134">Transmembrane beta strand</keyword>
<proteinExistence type="inferred from homology"/>
<keyword evidence="5 12" id="KW-0812">Transmembrane</keyword>
<dbReference type="Gene3D" id="2.40.170.20">
    <property type="entry name" value="TonB-dependent receptor, beta-barrel domain"/>
    <property type="match status" value="1"/>
</dbReference>
<keyword evidence="10 12" id="KW-0472">Membrane</keyword>
<dbReference type="STRING" id="1184151.AW736_18735"/>
<keyword evidence="2 12" id="KW-0813">Transport</keyword>
<dbReference type="GO" id="GO:0009279">
    <property type="term" value="C:cell outer membrane"/>
    <property type="evidence" value="ECO:0007669"/>
    <property type="project" value="UniProtKB-SubCell"/>
</dbReference>
<evidence type="ECO:0000256" key="5">
    <source>
        <dbReference type="ARBA" id="ARBA00022692"/>
    </source>
</evidence>
<evidence type="ECO:0000259" key="15">
    <source>
        <dbReference type="Pfam" id="PF00593"/>
    </source>
</evidence>
<evidence type="ECO:0000256" key="9">
    <source>
        <dbReference type="ARBA" id="ARBA00023077"/>
    </source>
</evidence>
<dbReference type="PANTHER" id="PTHR32552">
    <property type="entry name" value="FERRICHROME IRON RECEPTOR-RELATED"/>
    <property type="match status" value="1"/>
</dbReference>
<dbReference type="Gene3D" id="2.170.130.10">
    <property type="entry name" value="TonB-dependent receptor, plug domain"/>
    <property type="match status" value="1"/>
</dbReference>
<feature type="chain" id="PRO_5008088645" evidence="14">
    <location>
        <begin position="33"/>
        <end position="762"/>
    </location>
</feature>
<evidence type="ECO:0000256" key="1">
    <source>
        <dbReference type="ARBA" id="ARBA00004571"/>
    </source>
</evidence>
<dbReference type="Pfam" id="PF07715">
    <property type="entry name" value="Plug"/>
    <property type="match status" value="1"/>
</dbReference>
<evidence type="ECO:0000256" key="4">
    <source>
        <dbReference type="ARBA" id="ARBA00022496"/>
    </source>
</evidence>
<evidence type="ECO:0000256" key="10">
    <source>
        <dbReference type="ARBA" id="ARBA00023136"/>
    </source>
</evidence>
<dbReference type="InterPro" id="IPR012910">
    <property type="entry name" value="Plug_dom"/>
</dbReference>
<dbReference type="PANTHER" id="PTHR32552:SF68">
    <property type="entry name" value="FERRICHROME OUTER MEMBRANE TRANSPORTER_PHAGE RECEPTOR"/>
    <property type="match status" value="1"/>
</dbReference>
<keyword evidence="8" id="KW-0406">Ion transport</keyword>
<evidence type="ECO:0000256" key="12">
    <source>
        <dbReference type="PROSITE-ProRule" id="PRU01360"/>
    </source>
</evidence>
<reference evidence="17 18" key="1">
    <citation type="submission" date="2016-01" db="EMBL/GenBank/DDBJ databases">
        <title>High potential of lignocellulose degradation of a new Verrucomicrobia species.</title>
        <authorList>
            <person name="Wang Y."/>
            <person name="Shi Y."/>
            <person name="Qiu Z."/>
            <person name="Liu S."/>
            <person name="Yang H."/>
        </authorList>
    </citation>
    <scope>NUCLEOTIDE SEQUENCE [LARGE SCALE GENOMIC DNA]</scope>
    <source>
        <strain evidence="17 18">TSB47</strain>
    </source>
</reference>
<feature type="signal peptide" evidence="14">
    <location>
        <begin position="1"/>
        <end position="32"/>
    </location>
</feature>
<keyword evidence="11 12" id="KW-0998">Cell outer membrane</keyword>
<dbReference type="Pfam" id="PF00593">
    <property type="entry name" value="TonB_dep_Rec_b-barrel"/>
    <property type="match status" value="1"/>
</dbReference>
<evidence type="ECO:0000256" key="3">
    <source>
        <dbReference type="ARBA" id="ARBA00022452"/>
    </source>
</evidence>
<dbReference type="InterPro" id="IPR037066">
    <property type="entry name" value="Plug_dom_sf"/>
</dbReference>
<dbReference type="SUPFAM" id="SSF56935">
    <property type="entry name" value="Porins"/>
    <property type="match status" value="1"/>
</dbReference>
<dbReference type="AlphaFoldDB" id="A0A178IDL9"/>
<feature type="domain" description="TonB-dependent receptor-like beta-barrel" evidence="15">
    <location>
        <begin position="252"/>
        <end position="731"/>
    </location>
</feature>
<dbReference type="InterPro" id="IPR036942">
    <property type="entry name" value="Beta-barrel_TonB_sf"/>
</dbReference>
<evidence type="ECO:0000259" key="16">
    <source>
        <dbReference type="Pfam" id="PF07715"/>
    </source>
</evidence>
<evidence type="ECO:0000313" key="17">
    <source>
        <dbReference type="EMBL" id="OAM88112.1"/>
    </source>
</evidence>
<dbReference type="InterPro" id="IPR000531">
    <property type="entry name" value="Beta-barrel_TonB"/>
</dbReference>
<evidence type="ECO:0000256" key="13">
    <source>
        <dbReference type="RuleBase" id="RU003357"/>
    </source>
</evidence>
<keyword evidence="18" id="KW-1185">Reference proteome</keyword>
<feature type="domain" description="TonB-dependent receptor plug" evidence="16">
    <location>
        <begin position="73"/>
        <end position="172"/>
    </location>
</feature>
<dbReference type="GO" id="GO:0015344">
    <property type="term" value="F:siderophore uptake transmembrane transporter activity"/>
    <property type="evidence" value="ECO:0007669"/>
    <property type="project" value="TreeGrafter"/>
</dbReference>
<comment type="caution">
    <text evidence="17">The sequence shown here is derived from an EMBL/GenBank/DDBJ whole genome shotgun (WGS) entry which is preliminary data.</text>
</comment>
<keyword evidence="9 13" id="KW-0798">TonB box</keyword>
<keyword evidence="4" id="KW-0410">Iron transport</keyword>
<accession>A0A178IDL9</accession>
<gene>
    <name evidence="17" type="ORF">AW736_18735</name>
</gene>